<evidence type="ECO:0000313" key="1">
    <source>
        <dbReference type="EMBL" id="KAJ9076908.1"/>
    </source>
</evidence>
<accession>A0ACC2TQT3</accession>
<dbReference type="Proteomes" id="UP001165960">
    <property type="component" value="Unassembled WGS sequence"/>
</dbReference>
<evidence type="ECO:0000313" key="2">
    <source>
        <dbReference type="Proteomes" id="UP001165960"/>
    </source>
</evidence>
<name>A0ACC2TQT3_9FUNG</name>
<comment type="caution">
    <text evidence="1">The sequence shown here is derived from an EMBL/GenBank/DDBJ whole genome shotgun (WGS) entry which is preliminary data.</text>
</comment>
<sequence>MTESQNGDASPQPVDVETDGMRTQQQINEEYKVWKKNSHILYDMVVTTSLEWPTLTCQWFPDIERPEGKDYSIERMLIGTNTSGTENDYVQIASIYLPRALESEVDGSVEGGYGGAKPRVSVTHKINHQGEVNKARFMPQKPDIIGTFSSTGKVFIFDRTRHPSDPPEDGKCRPEIELQGHLKEGFGLSWSPMSEGNLLTASADKTICHWYKNQCIIYLLLRNISTWTKGQNIMNPVNVFTGHDAYVEDVAWHPHHDSIFGSVGDDFRMMIWDMRKGSSQPVNSILAHSANANCIGFSPSSDTVLATAGSDNVVNLWDLRNLNSKVHSLIGHEDEIRSLSWSPTEPTILASAGLDRRLLIWDVSRIGEHQSPEDAEDGPPELMFLHGGHTDLISDLSWNLNRPWTMASVAEDNVCQIWQVAQNIYNIEEVPQSSEVKE</sequence>
<keyword evidence="2" id="KW-1185">Reference proteome</keyword>
<protein>
    <submittedName>
        <fullName evidence="1">Histone acetyltransferase type B subunit 2, variant 2</fullName>
    </submittedName>
</protein>
<organism evidence="1 2">
    <name type="scientific">Entomophthora muscae</name>
    <dbReference type="NCBI Taxonomy" id="34485"/>
    <lineage>
        <taxon>Eukaryota</taxon>
        <taxon>Fungi</taxon>
        <taxon>Fungi incertae sedis</taxon>
        <taxon>Zoopagomycota</taxon>
        <taxon>Entomophthoromycotina</taxon>
        <taxon>Entomophthoromycetes</taxon>
        <taxon>Entomophthorales</taxon>
        <taxon>Entomophthoraceae</taxon>
        <taxon>Entomophthora</taxon>
    </lineage>
</organism>
<dbReference type="EMBL" id="QTSX02002236">
    <property type="protein sequence ID" value="KAJ9076908.1"/>
    <property type="molecule type" value="Genomic_DNA"/>
</dbReference>
<reference evidence="1" key="1">
    <citation type="submission" date="2022-04" db="EMBL/GenBank/DDBJ databases">
        <title>Genome of the entomopathogenic fungus Entomophthora muscae.</title>
        <authorList>
            <person name="Elya C."/>
            <person name="Lovett B.R."/>
            <person name="Lee E."/>
            <person name="Macias A.M."/>
            <person name="Hajek A.E."/>
            <person name="De Bivort B.L."/>
            <person name="Kasson M.T."/>
            <person name="De Fine Licht H.H."/>
            <person name="Stajich J.E."/>
        </authorList>
    </citation>
    <scope>NUCLEOTIDE SEQUENCE</scope>
    <source>
        <strain evidence="1">Berkeley</strain>
    </source>
</reference>
<proteinExistence type="predicted"/>
<gene>
    <name evidence="1" type="primary">HAT2_1</name>
    <name evidence="1" type="ORF">DSO57_1021763</name>
</gene>